<comment type="similarity">
    <text evidence="7 8">Belongs to the class I-like SAM-binding methyltransferase superfamily. C5-methyltransferase family.</text>
</comment>
<reference evidence="10 12" key="3">
    <citation type="submission" date="2024-01" db="EMBL/GenBank/DDBJ databases">
        <title>Campylobacter porcellus sp. nov.</title>
        <authorList>
            <person name="Papic B."/>
            <person name="Gruntar I."/>
        </authorList>
    </citation>
    <scope>NUCLEOTIDE SEQUENCE [LARGE SCALE GENOMIC DNA]</scope>
    <source>
        <strain evidence="10 12">CX2-4855-23</strain>
    </source>
</reference>
<evidence type="ECO:0000313" key="9">
    <source>
        <dbReference type="EMBL" id="ARR00873.1"/>
    </source>
</evidence>
<dbReference type="Pfam" id="PF00145">
    <property type="entry name" value="DNA_methylase"/>
    <property type="match status" value="1"/>
</dbReference>
<dbReference type="EMBL" id="JAZBRD010000014">
    <property type="protein sequence ID" value="MEE3745132.1"/>
    <property type="molecule type" value="Genomic_DNA"/>
</dbReference>
<gene>
    <name evidence="9" type="ORF">CSUIS_1061</name>
    <name evidence="10" type="ORF">V2I23_07550</name>
</gene>
<evidence type="ECO:0000313" key="11">
    <source>
        <dbReference type="Proteomes" id="UP000194260"/>
    </source>
</evidence>
<dbReference type="InterPro" id="IPR029063">
    <property type="entry name" value="SAM-dependent_MTases_sf"/>
</dbReference>
<dbReference type="AlphaFoldDB" id="A0A1X9SXD5"/>
<proteinExistence type="inferred from homology"/>
<dbReference type="KEGG" id="camy:CSUIS_1061"/>
<name>A0A1X9SXD5_9BACT</name>
<dbReference type="EC" id="2.1.1.37" evidence="1"/>
<dbReference type="PRINTS" id="PR00105">
    <property type="entry name" value="C5METTRFRASE"/>
</dbReference>
<dbReference type="RefSeq" id="WP_086242608.1">
    <property type="nucleotide sequence ID" value="NZ_CP018789.1"/>
</dbReference>
<evidence type="ECO:0000256" key="1">
    <source>
        <dbReference type="ARBA" id="ARBA00011975"/>
    </source>
</evidence>
<evidence type="ECO:0000256" key="6">
    <source>
        <dbReference type="ARBA" id="ARBA00047422"/>
    </source>
</evidence>
<evidence type="ECO:0000256" key="8">
    <source>
        <dbReference type="RuleBase" id="RU000416"/>
    </source>
</evidence>
<dbReference type="InterPro" id="IPR001525">
    <property type="entry name" value="C5_MeTfrase"/>
</dbReference>
<evidence type="ECO:0000256" key="4">
    <source>
        <dbReference type="ARBA" id="ARBA00022691"/>
    </source>
</evidence>
<dbReference type="Proteomes" id="UP001331664">
    <property type="component" value="Unassembled WGS sequence"/>
</dbReference>
<protein>
    <recommendedName>
        <fullName evidence="1">DNA (cytosine-5-)-methyltransferase</fullName>
        <ecNumber evidence="1">2.1.1.37</ecNumber>
    </recommendedName>
</protein>
<evidence type="ECO:0000256" key="5">
    <source>
        <dbReference type="ARBA" id="ARBA00022747"/>
    </source>
</evidence>
<dbReference type="GO" id="GO:0009307">
    <property type="term" value="P:DNA restriction-modification system"/>
    <property type="evidence" value="ECO:0007669"/>
    <property type="project" value="UniProtKB-KW"/>
</dbReference>
<dbReference type="NCBIfam" id="TIGR00675">
    <property type="entry name" value="dcm"/>
    <property type="match status" value="1"/>
</dbReference>
<dbReference type="EMBL" id="CP018789">
    <property type="protein sequence ID" value="ARR00873.1"/>
    <property type="molecule type" value="Genomic_DNA"/>
</dbReference>
<sequence length="342" mass="39338">MLKKIKAIDFFCGAGGMTKGLQLAGIDVFAGVDYDKTCKNTYQKNTHALFINKSIIDIKAKEIKQIFKEYVLKNEYTMITGCAPCQPYSSINTRKKIDDHRKTLLDEFARIIKGVKPHFVLMENVSGLTEKNEYFSKFINMLSTNNYKYEYKILNAKDYGVAQNRKRLFLIATRLKNNKLSFLKIKKTKEITLKDVIYNLEPITHETPSAIDYLHRSLRLNDINLKRIQATRHNGGTRAGWHDSLRAKSHAKKNVFKDNYGRLSWDKPSSTITTKFNQYYSGRFGHPEQDRALSLREGALIQSFPEDYMFFGTDYQIARQIGNAVPVNLSKAIGEIFINSLD</sequence>
<dbReference type="GO" id="GO:0003886">
    <property type="term" value="F:DNA (cytosine-5-)-methyltransferase activity"/>
    <property type="evidence" value="ECO:0007669"/>
    <property type="project" value="UniProtKB-EC"/>
</dbReference>
<dbReference type="STRING" id="1660073.CSUIS_1061"/>
<accession>A0A1X9SXD5</accession>
<dbReference type="GO" id="GO:0003677">
    <property type="term" value="F:DNA binding"/>
    <property type="evidence" value="ECO:0007669"/>
    <property type="project" value="TreeGrafter"/>
</dbReference>
<reference evidence="9" key="2">
    <citation type="journal article" date="2017" name="Genome Biol. Evol.">
        <title>Comparative genomic analysis identifies a Campylobacter clade deficient in selenium metabolism.</title>
        <authorList>
            <person name="Miller W.G."/>
            <person name="Yee E."/>
            <person name="Lopes B.S."/>
            <person name="Chapman M.H."/>
            <person name="Huynh S."/>
            <person name="Bono J.L."/>
            <person name="Parker C.T."/>
            <person name="Strachan N.J.C."/>
            <person name="Forbes K.J."/>
        </authorList>
    </citation>
    <scope>NUCLEOTIDE SEQUENCE [LARGE SCALE GENOMIC DNA]</scope>
    <source>
        <strain evidence="9">RM6137</strain>
    </source>
</reference>
<dbReference type="PROSITE" id="PS51679">
    <property type="entry name" value="SAM_MT_C5"/>
    <property type="match status" value="1"/>
</dbReference>
<dbReference type="Gene3D" id="3.40.50.150">
    <property type="entry name" value="Vaccinia Virus protein VP39"/>
    <property type="match status" value="1"/>
</dbReference>
<dbReference type="Proteomes" id="UP000194260">
    <property type="component" value="Chromosome"/>
</dbReference>
<keyword evidence="5" id="KW-0680">Restriction system</keyword>
<dbReference type="GO" id="GO:0044027">
    <property type="term" value="P:negative regulation of gene expression via chromosomal CpG island methylation"/>
    <property type="evidence" value="ECO:0007669"/>
    <property type="project" value="TreeGrafter"/>
</dbReference>
<evidence type="ECO:0000256" key="3">
    <source>
        <dbReference type="ARBA" id="ARBA00022679"/>
    </source>
</evidence>
<dbReference type="GO" id="GO:0032259">
    <property type="term" value="P:methylation"/>
    <property type="evidence" value="ECO:0007669"/>
    <property type="project" value="UniProtKB-KW"/>
</dbReference>
<comment type="catalytic activity">
    <reaction evidence="6">
        <text>a 2'-deoxycytidine in DNA + S-adenosyl-L-methionine = a 5-methyl-2'-deoxycytidine in DNA + S-adenosyl-L-homocysteine + H(+)</text>
        <dbReference type="Rhea" id="RHEA:13681"/>
        <dbReference type="Rhea" id="RHEA-COMP:11369"/>
        <dbReference type="Rhea" id="RHEA-COMP:11370"/>
        <dbReference type="ChEBI" id="CHEBI:15378"/>
        <dbReference type="ChEBI" id="CHEBI:57856"/>
        <dbReference type="ChEBI" id="CHEBI:59789"/>
        <dbReference type="ChEBI" id="CHEBI:85452"/>
        <dbReference type="ChEBI" id="CHEBI:85454"/>
        <dbReference type="EC" id="2.1.1.37"/>
    </reaction>
</comment>
<keyword evidence="2 7" id="KW-0489">Methyltransferase</keyword>
<dbReference type="REBASE" id="201770">
    <property type="entry name" value="M.Csp6137ORF1061P"/>
</dbReference>
<organism evidence="9 11">
    <name type="scientific">Campylobacter porcelli</name>
    <dbReference type="NCBI Taxonomy" id="1660073"/>
    <lineage>
        <taxon>Bacteria</taxon>
        <taxon>Pseudomonadati</taxon>
        <taxon>Campylobacterota</taxon>
        <taxon>Epsilonproteobacteria</taxon>
        <taxon>Campylobacterales</taxon>
        <taxon>Campylobacteraceae</taxon>
        <taxon>Campylobacter</taxon>
    </lineage>
</organism>
<evidence type="ECO:0000313" key="12">
    <source>
        <dbReference type="Proteomes" id="UP001331664"/>
    </source>
</evidence>
<dbReference type="PANTHER" id="PTHR10629:SF52">
    <property type="entry name" value="DNA (CYTOSINE-5)-METHYLTRANSFERASE 1"/>
    <property type="match status" value="1"/>
</dbReference>
<dbReference type="SUPFAM" id="SSF53335">
    <property type="entry name" value="S-adenosyl-L-methionine-dependent methyltransferases"/>
    <property type="match status" value="1"/>
</dbReference>
<evidence type="ECO:0000313" key="10">
    <source>
        <dbReference type="EMBL" id="MEE3745132.1"/>
    </source>
</evidence>
<reference evidence="11" key="1">
    <citation type="journal article" date="2017" name="Genome Biol. Evol.">
        <title>Comparative Genomic Analysis Identifies a Campylobacter Clade Deficient in Selenium Metabolism.</title>
        <authorList>
            <person name="Miller W.G."/>
            <person name="Yee E."/>
            <person name="Lopes B.S."/>
            <person name="Chapman M.H."/>
            <person name="Huynh S."/>
            <person name="Bono J.L."/>
            <person name="Parker C.T."/>
            <person name="Strachan N.J.C."/>
            <person name="Forbes K.J."/>
        </authorList>
    </citation>
    <scope>NUCLEOTIDE SEQUENCE [LARGE SCALE GENOMIC DNA]</scope>
    <source>
        <strain evidence="11">RM6137</strain>
    </source>
</reference>
<feature type="active site" evidence="7">
    <location>
        <position position="85"/>
    </location>
</feature>
<keyword evidence="12" id="KW-1185">Reference proteome</keyword>
<evidence type="ECO:0000256" key="7">
    <source>
        <dbReference type="PROSITE-ProRule" id="PRU01016"/>
    </source>
</evidence>
<keyword evidence="3 7" id="KW-0808">Transferase</keyword>
<dbReference type="InterPro" id="IPR050390">
    <property type="entry name" value="C5-Methyltransferase"/>
</dbReference>
<keyword evidence="4 7" id="KW-0949">S-adenosyl-L-methionine</keyword>
<dbReference type="Gene3D" id="3.90.120.10">
    <property type="entry name" value="DNA Methylase, subunit A, domain 2"/>
    <property type="match status" value="1"/>
</dbReference>
<evidence type="ECO:0000256" key="2">
    <source>
        <dbReference type="ARBA" id="ARBA00022603"/>
    </source>
</evidence>
<dbReference type="PANTHER" id="PTHR10629">
    <property type="entry name" value="CYTOSINE-SPECIFIC METHYLTRANSFERASE"/>
    <property type="match status" value="1"/>
</dbReference>